<gene>
    <name evidence="1" type="ORF">CJ199_15780</name>
</gene>
<proteinExistence type="predicted"/>
<protein>
    <submittedName>
        <fullName evidence="1">DUF3618 domain-containing protein</fullName>
    </submittedName>
</protein>
<reference evidence="1 2" key="1">
    <citation type="submission" date="2017-09" db="EMBL/GenBank/DDBJ databases">
        <title>Bacterial strain isolated from the female urinary microbiota.</title>
        <authorList>
            <person name="Thomas-White K."/>
            <person name="Kumar N."/>
            <person name="Forster S."/>
            <person name="Putonti C."/>
            <person name="Lawley T."/>
            <person name="Wolfe A.J."/>
        </authorList>
    </citation>
    <scope>NUCLEOTIDE SEQUENCE [LARGE SCALE GENOMIC DNA]</scope>
    <source>
        <strain evidence="1 2">UMB1301</strain>
    </source>
</reference>
<sequence>MTVDNASKAQLEESIRLREQRLAAN</sequence>
<dbReference type="AlphaFoldDB" id="A0A2N6VI97"/>
<evidence type="ECO:0000313" key="2">
    <source>
        <dbReference type="Proteomes" id="UP000235598"/>
    </source>
</evidence>
<feature type="non-terminal residue" evidence="1">
    <location>
        <position position="25"/>
    </location>
</feature>
<dbReference type="Proteomes" id="UP000235598">
    <property type="component" value="Unassembled WGS sequence"/>
</dbReference>
<accession>A0A2N6VI97</accession>
<comment type="caution">
    <text evidence="1">The sequence shown here is derived from an EMBL/GenBank/DDBJ whole genome shotgun (WGS) entry which is preliminary data.</text>
</comment>
<dbReference type="EMBL" id="PNHK01000699">
    <property type="protein sequence ID" value="PMC98912.1"/>
    <property type="molecule type" value="Genomic_DNA"/>
</dbReference>
<name>A0A2N6VI97_9MICO</name>
<evidence type="ECO:0000313" key="1">
    <source>
        <dbReference type="EMBL" id="PMC98912.1"/>
    </source>
</evidence>
<organism evidence="1 2">
    <name type="scientific">Brevibacterium paucivorans</name>
    <dbReference type="NCBI Taxonomy" id="170994"/>
    <lineage>
        <taxon>Bacteria</taxon>
        <taxon>Bacillati</taxon>
        <taxon>Actinomycetota</taxon>
        <taxon>Actinomycetes</taxon>
        <taxon>Micrococcales</taxon>
        <taxon>Brevibacteriaceae</taxon>
        <taxon>Brevibacterium</taxon>
    </lineage>
</organism>